<dbReference type="Proteomes" id="UP000248544">
    <property type="component" value="Unassembled WGS sequence"/>
</dbReference>
<gene>
    <name evidence="2" type="ORF">C1I98_37270</name>
</gene>
<reference evidence="2 3" key="1">
    <citation type="submission" date="2018-01" db="EMBL/GenBank/DDBJ databases">
        <title>Draft genome sequence of Sphaerisporangium sp. 7K107.</title>
        <authorList>
            <person name="Sahin N."/>
            <person name="Saygin H."/>
            <person name="Ay H."/>
        </authorList>
    </citation>
    <scope>NUCLEOTIDE SEQUENCE [LARGE SCALE GENOMIC DNA]</scope>
    <source>
        <strain evidence="2 3">7K107</strain>
    </source>
</reference>
<name>A0A2W2EA56_9ACTN</name>
<feature type="compositionally biased region" description="Basic and acidic residues" evidence="1">
    <location>
        <begin position="96"/>
        <end position="106"/>
    </location>
</feature>
<protein>
    <submittedName>
        <fullName evidence="2">Uncharacterized protein</fullName>
    </submittedName>
</protein>
<evidence type="ECO:0000313" key="2">
    <source>
        <dbReference type="EMBL" id="PZG21052.1"/>
    </source>
</evidence>
<feature type="region of interest" description="Disordered" evidence="1">
    <location>
        <begin position="70"/>
        <end position="113"/>
    </location>
</feature>
<sequence>MVPALTSITMHAGIRAFVDLVTVGVRRRLYRGRLKNVLSRRAVNRATLARQLLLDRAEMPVIDAVEHLAGLQAQTPDPSPGSDGGARFGRKPRGARPGERLTDRLHRAGGGCDQAVCHETPSDRTDTCQDDANAMKLQ</sequence>
<evidence type="ECO:0000313" key="3">
    <source>
        <dbReference type="Proteomes" id="UP000248544"/>
    </source>
</evidence>
<evidence type="ECO:0000256" key="1">
    <source>
        <dbReference type="SAM" id="MobiDB-lite"/>
    </source>
</evidence>
<organism evidence="2 3">
    <name type="scientific">Spongiactinospora gelatinilytica</name>
    <dbReference type="NCBI Taxonomy" id="2666298"/>
    <lineage>
        <taxon>Bacteria</taxon>
        <taxon>Bacillati</taxon>
        <taxon>Actinomycetota</taxon>
        <taxon>Actinomycetes</taxon>
        <taxon>Streptosporangiales</taxon>
        <taxon>Streptosporangiaceae</taxon>
        <taxon>Spongiactinospora</taxon>
    </lineage>
</organism>
<dbReference type="EMBL" id="POUA01000586">
    <property type="protein sequence ID" value="PZG21052.1"/>
    <property type="molecule type" value="Genomic_DNA"/>
</dbReference>
<proteinExistence type="predicted"/>
<comment type="caution">
    <text evidence="2">The sequence shown here is derived from an EMBL/GenBank/DDBJ whole genome shotgun (WGS) entry which is preliminary data.</text>
</comment>
<keyword evidence="3" id="KW-1185">Reference proteome</keyword>
<dbReference type="AlphaFoldDB" id="A0A2W2EA56"/>
<accession>A0A2W2EA56</accession>